<dbReference type="Gene3D" id="3.90.1140.10">
    <property type="entry name" value="Cyclic phosphodiesterase"/>
    <property type="match status" value="1"/>
</dbReference>
<dbReference type="RefSeq" id="WP_320246340.1">
    <property type="nucleotide sequence ID" value="NZ_JAVIIQ010000003.1"/>
</dbReference>
<dbReference type="SUPFAM" id="SSF55144">
    <property type="entry name" value="LigT-like"/>
    <property type="match status" value="1"/>
</dbReference>
<sequence>MSRQQEFDFGIPIPPLQPKRPDRVFFALFLQAKDRAAFLSMQRHLCDLNGLTGSLLLKERFHVSQQHVGDYKRLRPKIEFAATRAGRLVEMPAFEVTFRHAVSFPGRPAAKGRPPSRPFVLLADDGPVCELSRRIGIAMKANGLRSADHFVPHMTLAYDEKFVARQPIDPIGFVATEFVLIHSLRGLTI</sequence>
<gene>
    <name evidence="1" type="ORF">RFM42_08155</name>
</gene>
<dbReference type="InterPro" id="IPR009097">
    <property type="entry name" value="Cyclic_Pdiesterase"/>
</dbReference>
<reference evidence="1 2" key="1">
    <citation type="submission" date="2023-08" db="EMBL/GenBank/DDBJ databases">
        <title>Implementing the SeqCode for naming new Mesorhizobium species isolated from Vachellia karroo root nodules.</title>
        <authorList>
            <person name="Van Lill M."/>
        </authorList>
    </citation>
    <scope>NUCLEOTIDE SEQUENCE [LARGE SCALE GENOMIC DNA]</scope>
    <source>
        <strain evidence="1 2">VK25D</strain>
    </source>
</reference>
<organism evidence="1 2">
    <name type="scientific">Mesorhizobium vachelliae</name>
    <dbReference type="NCBI Taxonomy" id="3072309"/>
    <lineage>
        <taxon>Bacteria</taxon>
        <taxon>Pseudomonadati</taxon>
        <taxon>Pseudomonadota</taxon>
        <taxon>Alphaproteobacteria</taxon>
        <taxon>Hyphomicrobiales</taxon>
        <taxon>Phyllobacteriaceae</taxon>
        <taxon>Mesorhizobium</taxon>
    </lineage>
</organism>
<protein>
    <submittedName>
        <fullName evidence="1">2'-5' RNA ligase</fullName>
    </submittedName>
</protein>
<keyword evidence="1" id="KW-0436">Ligase</keyword>
<dbReference type="EMBL" id="JAVIIQ010000003">
    <property type="protein sequence ID" value="MDX8530949.1"/>
    <property type="molecule type" value="Genomic_DNA"/>
</dbReference>
<dbReference type="Proteomes" id="UP001285154">
    <property type="component" value="Unassembled WGS sequence"/>
</dbReference>
<evidence type="ECO:0000313" key="1">
    <source>
        <dbReference type="EMBL" id="MDX8530949.1"/>
    </source>
</evidence>
<evidence type="ECO:0000313" key="2">
    <source>
        <dbReference type="Proteomes" id="UP001285154"/>
    </source>
</evidence>
<dbReference type="GO" id="GO:0016874">
    <property type="term" value="F:ligase activity"/>
    <property type="evidence" value="ECO:0007669"/>
    <property type="project" value="UniProtKB-KW"/>
</dbReference>
<keyword evidence="2" id="KW-1185">Reference proteome</keyword>
<name>A0ABU5A350_9HYPH</name>
<proteinExistence type="predicted"/>
<comment type="caution">
    <text evidence="1">The sequence shown here is derived from an EMBL/GenBank/DDBJ whole genome shotgun (WGS) entry which is preliminary data.</text>
</comment>
<accession>A0ABU5A350</accession>